<keyword evidence="3" id="KW-0812">Transmembrane</keyword>
<dbReference type="RefSeq" id="XP_060427131.1">
    <property type="nucleotide sequence ID" value="XM_060575437.1"/>
</dbReference>
<dbReference type="InterPro" id="IPR001138">
    <property type="entry name" value="Zn2Cys6_DnaBD"/>
</dbReference>
<name>A0AAJ0AFU4_9PEZI</name>
<dbReference type="SMART" id="SM00066">
    <property type="entry name" value="GAL4"/>
    <property type="match status" value="1"/>
</dbReference>
<protein>
    <recommendedName>
        <fullName evidence="4">Zn(2)-C6 fungal-type domain-containing protein</fullName>
    </recommendedName>
</protein>
<proteinExistence type="predicted"/>
<dbReference type="PROSITE" id="PS50048">
    <property type="entry name" value="ZN2_CY6_FUNGAL_2"/>
    <property type="match status" value="1"/>
</dbReference>
<keyword evidence="1" id="KW-0539">Nucleus</keyword>
<dbReference type="PROSITE" id="PS00463">
    <property type="entry name" value="ZN2_CY6_FUNGAL_1"/>
    <property type="match status" value="1"/>
</dbReference>
<dbReference type="SUPFAM" id="SSF57701">
    <property type="entry name" value="Zn2/Cys6 DNA-binding domain"/>
    <property type="match status" value="1"/>
</dbReference>
<evidence type="ECO:0000256" key="2">
    <source>
        <dbReference type="SAM" id="MobiDB-lite"/>
    </source>
</evidence>
<dbReference type="PANTHER" id="PTHR47785">
    <property type="entry name" value="ZN(II)2CYS6 TRANSCRIPTION FACTOR (EUROFUNG)-RELATED-RELATED"/>
    <property type="match status" value="1"/>
</dbReference>
<dbReference type="Proteomes" id="UP001224890">
    <property type="component" value="Unassembled WGS sequence"/>
</dbReference>
<dbReference type="InterPro" id="IPR036864">
    <property type="entry name" value="Zn2-C6_fun-type_DNA-bd_sf"/>
</dbReference>
<feature type="compositionally biased region" description="Polar residues" evidence="2">
    <location>
        <begin position="98"/>
        <end position="122"/>
    </location>
</feature>
<dbReference type="Gene3D" id="4.10.240.10">
    <property type="entry name" value="Zn(2)-C6 fungal-type DNA-binding domain"/>
    <property type="match status" value="1"/>
</dbReference>
<keyword evidence="3" id="KW-1133">Transmembrane helix</keyword>
<feature type="domain" description="Zn(2)-C6 fungal-type" evidence="4">
    <location>
        <begin position="25"/>
        <end position="55"/>
    </location>
</feature>
<evidence type="ECO:0000313" key="6">
    <source>
        <dbReference type="Proteomes" id="UP001224890"/>
    </source>
</evidence>
<dbReference type="GO" id="GO:0000981">
    <property type="term" value="F:DNA-binding transcription factor activity, RNA polymerase II-specific"/>
    <property type="evidence" value="ECO:0007669"/>
    <property type="project" value="InterPro"/>
</dbReference>
<evidence type="ECO:0000256" key="3">
    <source>
        <dbReference type="SAM" id="Phobius"/>
    </source>
</evidence>
<reference evidence="5" key="1">
    <citation type="submission" date="2021-06" db="EMBL/GenBank/DDBJ databases">
        <title>Comparative genomics, transcriptomics and evolutionary studies reveal genomic signatures of adaptation to plant cell wall in hemibiotrophic fungi.</title>
        <authorList>
            <consortium name="DOE Joint Genome Institute"/>
            <person name="Baroncelli R."/>
            <person name="Diaz J.F."/>
            <person name="Benocci T."/>
            <person name="Peng M."/>
            <person name="Battaglia E."/>
            <person name="Haridas S."/>
            <person name="Andreopoulos W."/>
            <person name="Labutti K."/>
            <person name="Pangilinan J."/>
            <person name="Floch G.L."/>
            <person name="Makela M.R."/>
            <person name="Henrissat B."/>
            <person name="Grigoriev I.V."/>
            <person name="Crouch J.A."/>
            <person name="De Vries R.P."/>
            <person name="Sukno S.A."/>
            <person name="Thon M.R."/>
        </authorList>
    </citation>
    <scope>NUCLEOTIDE SEQUENCE</scope>
    <source>
        <strain evidence="5">CBS 193.32</strain>
    </source>
</reference>
<evidence type="ECO:0000256" key="1">
    <source>
        <dbReference type="ARBA" id="ARBA00023242"/>
    </source>
</evidence>
<evidence type="ECO:0000259" key="4">
    <source>
        <dbReference type="PROSITE" id="PS50048"/>
    </source>
</evidence>
<dbReference type="CDD" id="cd00067">
    <property type="entry name" value="GAL4"/>
    <property type="match status" value="1"/>
</dbReference>
<feature type="transmembrane region" description="Helical" evidence="3">
    <location>
        <begin position="644"/>
        <end position="664"/>
    </location>
</feature>
<dbReference type="Pfam" id="PF00172">
    <property type="entry name" value="Zn_clus"/>
    <property type="match status" value="1"/>
</dbReference>
<gene>
    <name evidence="5" type="ORF">BDP55DRAFT_671151</name>
</gene>
<dbReference type="CDD" id="cd12148">
    <property type="entry name" value="fungal_TF_MHR"/>
    <property type="match status" value="1"/>
</dbReference>
<accession>A0AAJ0AFU4</accession>
<evidence type="ECO:0000313" key="5">
    <source>
        <dbReference type="EMBL" id="KAK1673128.1"/>
    </source>
</evidence>
<keyword evidence="6" id="KW-1185">Reference proteome</keyword>
<keyword evidence="3" id="KW-0472">Membrane</keyword>
<dbReference type="InterPro" id="IPR053181">
    <property type="entry name" value="EcdB-like_regulator"/>
</dbReference>
<feature type="region of interest" description="Disordered" evidence="2">
    <location>
        <begin position="85"/>
        <end position="128"/>
    </location>
</feature>
<sequence length="719" mass="81045">MDDSVPSSSFSAAHYFPARRRVWQACTNCRARKTRCDAAKPKCSLCVTQNVECVYRDSNQPRIEQNTRILLERIQMLEDRLLSSPVFSGQQQQQIQQDSRPSLDTPSPQVTRHATTPGSGPRTQPDAALDSTSLRDQVGAVHTRNPEGDAQIPIPLSHTANANHVFEWPIVKQLLSETEMEPPPVRPAFPGGLRSAEATDIFFCEKATTDSATFPPESWRLFQDRSLPVSIDAADRYREVIHEYFAEVNIFFPLLSPEDIIQTFNEIVASEKTGSVVIPLTAPSRYCLLLLVLCMGSFVCTEEYCISLDERAGREGGLRQRSVSSSIIGDFPGIDEQLWRKARLLLGFISSEISLEAAQCTMLASLHMNAKGRVADSFHWAHATAVKCEALTRRAAIAGDNSERFPDAFRRLFWVALIYEGDFVSEISITLPSGIARYEDVVPYPAPETPKQHKDFNMAQTTPEAEVTSPASTSLYRTEELVAFQISTNAAIRRFLNRVNSVVFDSKDQFRMTRTDYANWLLRITEDLWSYHGALYRNLPDFLLTSQPRRTPGQQLENASSPMTPGIIRVEELGNNPWNVLRLKGRYYAGQYIIHRPFIEYVMLNMAHFETHPCREAILERCRLCLEGCKGFINVFDIDPANSLTGLFASGMVTFTMVIILRVATMCTVFRDILPEDIEGAIFVGTRNLRRFSISVKEFEWHLGVLERLAASCKNRMSA</sequence>
<dbReference type="GO" id="GO:0008270">
    <property type="term" value="F:zinc ion binding"/>
    <property type="evidence" value="ECO:0007669"/>
    <property type="project" value="InterPro"/>
</dbReference>
<dbReference type="GeneID" id="85459963"/>
<dbReference type="AlphaFoldDB" id="A0AAJ0AFU4"/>
<organism evidence="5 6">
    <name type="scientific">Colletotrichum godetiae</name>
    <dbReference type="NCBI Taxonomy" id="1209918"/>
    <lineage>
        <taxon>Eukaryota</taxon>
        <taxon>Fungi</taxon>
        <taxon>Dikarya</taxon>
        <taxon>Ascomycota</taxon>
        <taxon>Pezizomycotina</taxon>
        <taxon>Sordariomycetes</taxon>
        <taxon>Hypocreomycetidae</taxon>
        <taxon>Glomerellales</taxon>
        <taxon>Glomerellaceae</taxon>
        <taxon>Colletotrichum</taxon>
        <taxon>Colletotrichum acutatum species complex</taxon>
    </lineage>
</organism>
<dbReference type="EMBL" id="JAHMHR010000033">
    <property type="protein sequence ID" value="KAK1673128.1"/>
    <property type="molecule type" value="Genomic_DNA"/>
</dbReference>
<comment type="caution">
    <text evidence="5">The sequence shown here is derived from an EMBL/GenBank/DDBJ whole genome shotgun (WGS) entry which is preliminary data.</text>
</comment>